<dbReference type="GO" id="GO:0016791">
    <property type="term" value="F:phosphatase activity"/>
    <property type="evidence" value="ECO:0007669"/>
    <property type="project" value="UniProtKB-ARBA"/>
</dbReference>
<dbReference type="InterPro" id="IPR036412">
    <property type="entry name" value="HAD-like_sf"/>
</dbReference>
<dbReference type="Gene3D" id="3.40.50.1000">
    <property type="entry name" value="HAD superfamily/HAD-like"/>
    <property type="match status" value="1"/>
</dbReference>
<keyword evidence="2" id="KW-1185">Reference proteome</keyword>
<dbReference type="SFLD" id="SFLDG01144">
    <property type="entry name" value="C2.B.4:_PGP_Like"/>
    <property type="match status" value="1"/>
</dbReference>
<dbReference type="OrthoDB" id="9790031at2"/>
<dbReference type="Proteomes" id="UP000293142">
    <property type="component" value="Unassembled WGS sequence"/>
</dbReference>
<dbReference type="SUPFAM" id="SSF56784">
    <property type="entry name" value="HAD-like"/>
    <property type="match status" value="1"/>
</dbReference>
<protein>
    <submittedName>
        <fullName evidence="1">HAD family phosphatase</fullName>
    </submittedName>
</protein>
<dbReference type="InterPro" id="IPR006379">
    <property type="entry name" value="HAD-SF_hydro_IIB"/>
</dbReference>
<evidence type="ECO:0000313" key="2">
    <source>
        <dbReference type="Proteomes" id="UP000293142"/>
    </source>
</evidence>
<dbReference type="GO" id="GO:0005829">
    <property type="term" value="C:cytosol"/>
    <property type="evidence" value="ECO:0007669"/>
    <property type="project" value="TreeGrafter"/>
</dbReference>
<accession>A0A4Q9DG40</accession>
<dbReference type="SFLD" id="SFLDG01140">
    <property type="entry name" value="C2.B:_Phosphomannomutase_and_P"/>
    <property type="match status" value="1"/>
</dbReference>
<proteinExistence type="predicted"/>
<dbReference type="AlphaFoldDB" id="A0A4Q9DG40"/>
<name>A0A4Q9DG40_9BACL</name>
<gene>
    <name evidence="1" type="ORF">EYB31_31505</name>
</gene>
<dbReference type="GO" id="GO:0000287">
    <property type="term" value="F:magnesium ion binding"/>
    <property type="evidence" value="ECO:0007669"/>
    <property type="project" value="TreeGrafter"/>
</dbReference>
<dbReference type="SFLD" id="SFLDS00003">
    <property type="entry name" value="Haloacid_Dehalogenase"/>
    <property type="match status" value="1"/>
</dbReference>
<dbReference type="Pfam" id="PF08282">
    <property type="entry name" value="Hydrolase_3"/>
    <property type="match status" value="1"/>
</dbReference>
<dbReference type="EMBL" id="SIRE01000028">
    <property type="protein sequence ID" value="TBL71072.1"/>
    <property type="molecule type" value="Genomic_DNA"/>
</dbReference>
<dbReference type="PROSITE" id="PS01229">
    <property type="entry name" value="COF_2"/>
    <property type="match status" value="1"/>
</dbReference>
<sequence length="267" mass="29620">MYKMIAIDIDDTLLNDEKVVSPGTQAALAEAVQHGVTVTIATGRMYASAKQVAAQLNLNVPLITYQGSLVKNSIDGKVLYERAIPRDAAVFLFQYAKERGLHLQAYYDDVLYVKEANQKAIDYAELSKIPFEVYPNFDELAEKPNTKLLIIDDPDKLDEIAAELKQLIGHEMHITKSKPHFLEFVHKEGTKGHALTALAEHFGYEISEVIAIGDSDNDREMLEVAGLGVAMGNAKPALKELANYVTRSNNEDGIKHVVDKFVFGRSE</sequence>
<comment type="caution">
    <text evidence="1">The sequence shown here is derived from an EMBL/GenBank/DDBJ whole genome shotgun (WGS) entry which is preliminary data.</text>
</comment>
<dbReference type="RefSeq" id="WP_131017487.1">
    <property type="nucleotide sequence ID" value="NZ_SIRE01000028.1"/>
</dbReference>
<dbReference type="PANTHER" id="PTHR10000">
    <property type="entry name" value="PHOSPHOSERINE PHOSPHATASE"/>
    <property type="match status" value="1"/>
</dbReference>
<dbReference type="InterPro" id="IPR000150">
    <property type="entry name" value="Cof"/>
</dbReference>
<reference evidence="1 2" key="1">
    <citation type="submission" date="2019-02" db="EMBL/GenBank/DDBJ databases">
        <title>Paenibacillus sp. nov., isolated from surface-sterilized tissue of Thalictrum simplex L.</title>
        <authorList>
            <person name="Tuo L."/>
        </authorList>
    </citation>
    <scope>NUCLEOTIDE SEQUENCE [LARGE SCALE GENOMIC DNA]</scope>
    <source>
        <strain evidence="1 2">N2SHLJ1</strain>
    </source>
</reference>
<dbReference type="PANTHER" id="PTHR10000:SF8">
    <property type="entry name" value="HAD SUPERFAMILY HYDROLASE-LIKE, TYPE 3"/>
    <property type="match status" value="1"/>
</dbReference>
<dbReference type="Gene3D" id="3.30.1240.10">
    <property type="match status" value="1"/>
</dbReference>
<dbReference type="CDD" id="cd07516">
    <property type="entry name" value="HAD_Pase"/>
    <property type="match status" value="1"/>
</dbReference>
<dbReference type="NCBIfam" id="TIGR00099">
    <property type="entry name" value="Cof-subfamily"/>
    <property type="match status" value="1"/>
</dbReference>
<dbReference type="InterPro" id="IPR023214">
    <property type="entry name" value="HAD_sf"/>
</dbReference>
<organism evidence="1 2">
    <name type="scientific">Paenibacillus thalictri</name>
    <dbReference type="NCBI Taxonomy" id="2527873"/>
    <lineage>
        <taxon>Bacteria</taxon>
        <taxon>Bacillati</taxon>
        <taxon>Bacillota</taxon>
        <taxon>Bacilli</taxon>
        <taxon>Bacillales</taxon>
        <taxon>Paenibacillaceae</taxon>
        <taxon>Paenibacillus</taxon>
    </lineage>
</organism>
<dbReference type="NCBIfam" id="TIGR01484">
    <property type="entry name" value="HAD-SF-IIB"/>
    <property type="match status" value="1"/>
</dbReference>
<evidence type="ECO:0000313" key="1">
    <source>
        <dbReference type="EMBL" id="TBL71072.1"/>
    </source>
</evidence>